<name>A0A0B8ZPD6_9SPHN</name>
<gene>
    <name evidence="2" type="ORF">NJ75_00957</name>
</gene>
<protein>
    <submittedName>
        <fullName evidence="2">Uracil-DNA glycosylase superfamily protein</fullName>
    </submittedName>
</protein>
<accession>A0A0B8ZPD6</accession>
<dbReference type="Gene3D" id="3.40.470.10">
    <property type="entry name" value="Uracil-DNA glycosylase-like domain"/>
    <property type="match status" value="1"/>
</dbReference>
<dbReference type="STRING" id="48936.NJ75_00957"/>
<evidence type="ECO:0000256" key="1">
    <source>
        <dbReference type="SAM" id="MobiDB-lite"/>
    </source>
</evidence>
<dbReference type="SUPFAM" id="SSF52141">
    <property type="entry name" value="Uracil-DNA glycosylase-like"/>
    <property type="match status" value="1"/>
</dbReference>
<keyword evidence="3" id="KW-1185">Reference proteome</keyword>
<proteinExistence type="predicted"/>
<evidence type="ECO:0000313" key="2">
    <source>
        <dbReference type="EMBL" id="KHS48290.1"/>
    </source>
</evidence>
<feature type="compositionally biased region" description="Basic and acidic residues" evidence="1">
    <location>
        <begin position="57"/>
        <end position="70"/>
    </location>
</feature>
<dbReference type="EMBL" id="JRVC01000004">
    <property type="protein sequence ID" value="KHS48290.1"/>
    <property type="molecule type" value="Genomic_DNA"/>
</dbReference>
<organism evidence="2 3">
    <name type="scientific">Novosphingobium subterraneum</name>
    <dbReference type="NCBI Taxonomy" id="48936"/>
    <lineage>
        <taxon>Bacteria</taxon>
        <taxon>Pseudomonadati</taxon>
        <taxon>Pseudomonadota</taxon>
        <taxon>Alphaproteobacteria</taxon>
        <taxon>Sphingomonadales</taxon>
        <taxon>Sphingomonadaceae</taxon>
        <taxon>Novosphingobium</taxon>
    </lineage>
</organism>
<dbReference type="AlphaFoldDB" id="A0A0B8ZPD6"/>
<evidence type="ECO:0000313" key="3">
    <source>
        <dbReference type="Proteomes" id="UP000031338"/>
    </source>
</evidence>
<dbReference type="InterPro" id="IPR036895">
    <property type="entry name" value="Uracil-DNA_glycosylase-like_sf"/>
</dbReference>
<dbReference type="PATRIC" id="fig|48936.3.peg.969"/>
<feature type="region of interest" description="Disordered" evidence="1">
    <location>
        <begin position="43"/>
        <end position="70"/>
    </location>
</feature>
<reference evidence="2 3" key="1">
    <citation type="submission" date="2014-10" db="EMBL/GenBank/DDBJ databases">
        <title>Draft genome sequence of Novosphingobium subterraneum DSM 12447.</title>
        <authorList>
            <person name="Gan H.M."/>
            <person name="Gan H.Y."/>
            <person name="Savka M.A."/>
        </authorList>
    </citation>
    <scope>NUCLEOTIDE SEQUENCE [LARGE SCALE GENOMIC DNA]</scope>
    <source>
        <strain evidence="2 3">DSM 12447</strain>
    </source>
</reference>
<comment type="caution">
    <text evidence="2">The sequence shown here is derived from an EMBL/GenBank/DDBJ whole genome shotgun (WGS) entry which is preliminary data.</text>
</comment>
<dbReference type="RefSeq" id="WP_052242008.1">
    <property type="nucleotide sequence ID" value="NZ_JRVC01000004.1"/>
</dbReference>
<dbReference type="Proteomes" id="UP000031338">
    <property type="component" value="Unassembled WGS sequence"/>
</dbReference>
<sequence length="259" mass="28156">MPDIANAENHQWRDAVTAALDWWRDAGVDHAFVDDAQDWLSEARKPREAAPPAPMKPLRELTAERDDSPKVAKVSAKADWPQTFEAFAPWWLAEPALAPAGLHRLPPVGAQGADLMILVPMPSADDGDTLLSGRAGRLLDAMLAAFGLDRSRTYIASALPAHVPMPDWHLHKESGLGEVLLHHITLAAPKRLLILGASGISALLGNDPPNLAQSLRAINQEGPPLPALPAWDLEAMLQRPALKAGLWSRWLEWTGTETI</sequence>